<comment type="subunit">
    <text evidence="21">Monomer.</text>
</comment>
<dbReference type="GO" id="GO:0005737">
    <property type="term" value="C:cytoplasm"/>
    <property type="evidence" value="ECO:0007669"/>
    <property type="project" value="UniProtKB-SubCell"/>
</dbReference>
<evidence type="ECO:0000256" key="7">
    <source>
        <dbReference type="ARBA" id="ARBA00022603"/>
    </source>
</evidence>
<dbReference type="GO" id="GO:0006221">
    <property type="term" value="P:pyrimidine nucleotide biosynthetic process"/>
    <property type="evidence" value="ECO:0007669"/>
    <property type="project" value="UniProtKB-UniRule"/>
</dbReference>
<dbReference type="GO" id="GO:0008168">
    <property type="term" value="F:methyltransferase activity"/>
    <property type="evidence" value="ECO:0007669"/>
    <property type="project" value="UniProtKB-KW"/>
</dbReference>
<keyword evidence="17" id="KW-0443">Lipid metabolism</keyword>
<dbReference type="PANTHER" id="PTHR45197:SF1">
    <property type="entry name" value="SPHINGOLIPID C9-METHYLTRANSFERASE A-RELATED"/>
    <property type="match status" value="1"/>
</dbReference>
<feature type="binding site" evidence="21">
    <location>
        <position position="183"/>
    </location>
    <ligand>
        <name>a ribonucleoside 5'-phosphate</name>
        <dbReference type="ChEBI" id="CHEBI:58043"/>
    </ligand>
</feature>
<evidence type="ECO:0000256" key="3">
    <source>
        <dbReference type="ARBA" id="ARBA00004991"/>
    </source>
</evidence>
<feature type="binding site" evidence="21">
    <location>
        <position position="68"/>
    </location>
    <ligand>
        <name>a ribonucleoside 5'-phosphate</name>
        <dbReference type="ChEBI" id="CHEBI:58043"/>
    </ligand>
</feature>
<keyword evidence="13 21" id="KW-0067">ATP-binding</keyword>
<keyword evidence="25" id="KW-1185">Reference proteome</keyword>
<comment type="caution">
    <text evidence="24">The sequence shown here is derived from an EMBL/GenBank/DDBJ whole genome shotgun (WGS) entry which is preliminary data.</text>
</comment>
<keyword evidence="7" id="KW-0489">Methyltransferase</keyword>
<feature type="region of interest" description="NMPbind" evidence="21">
    <location>
        <begin position="62"/>
        <end position="92"/>
    </location>
</feature>
<dbReference type="InterPro" id="IPR033690">
    <property type="entry name" value="Adenylat_kinase_CS"/>
</dbReference>
<feature type="transmembrane region" description="Helical" evidence="23">
    <location>
        <begin position="279"/>
        <end position="296"/>
    </location>
</feature>
<evidence type="ECO:0000256" key="16">
    <source>
        <dbReference type="ARBA" id="ARBA00022989"/>
    </source>
</evidence>
<comment type="catalytic activity">
    <reaction evidence="20 21">
        <text>UMP + ATP = UDP + ADP</text>
        <dbReference type="Rhea" id="RHEA:24400"/>
        <dbReference type="ChEBI" id="CHEBI:30616"/>
        <dbReference type="ChEBI" id="CHEBI:57865"/>
        <dbReference type="ChEBI" id="CHEBI:58223"/>
        <dbReference type="ChEBI" id="CHEBI:456216"/>
        <dbReference type="EC" id="2.7.4.14"/>
    </reaction>
</comment>
<sequence>MAATGTLPDPTVQPTPPTASANVSPAFDPATTTVVFFLGGPGSGKGTQSENLVREYGFFHLSAGDLLREEQDREGSQYGQLIKDYIKDGKIVPMEVTVKLLENAMRSQLSLASDKNSSGGSTRFLIDGFPRKMDQAVFFEQTVCPSKFTIFLDCPEDVMEKRLLNRGLTSGRSDDNLESIKKRFRTFVETSMPVVDHFASKGKVVKVEAVGSPSDVWDRVKKGNMAKTQSEASDDFEFIETPAAPTPTPPAENYGVRTTTYPAIKNAPLPADASGSDTFNNWILIGLIVLVPWYIARQVRGGLFTTLFFALFTSLPILMAFWTIASSISPRKNEKARYPGRPIEDYLSFHSELDRAKYHGKNKIPMETFHEMYFDGKVDFKGDALEIMEYRHDWANFRFTLSLFKFFLTGMMPEVILHSRSQDEEQVRDHYDRGDDFYAWFLGPRMIYTSGIISDINREESLEQLQDNKMAVVCEKIGLQKGETLLDIGCGWGTLCRYASVHYGAQATGVTLGRNQTAWGNRGFANDGIPSSQSQILCMDYRDTPVPVGGYKKITCLEMVEHVGVKNLSTFLKQVYDMLDDDGVFFLQYAGLRKSWQYEDLIWGLFMNKYIFPGADASTPLGWFIDKLEGVGWEVKGIDTVGVHYSATLWRWYRNWMGNRDKVEAKYGKRWFRIWEYFLAYSTIISRQGSAACYQITLVKNLNSTHRIEGIPTQFGLKAAADKGKLHNAGGKIVGAASSLGESVKNALRGE</sequence>
<dbReference type="GO" id="GO:0006665">
    <property type="term" value="P:sphingolipid metabolic process"/>
    <property type="evidence" value="ECO:0007669"/>
    <property type="project" value="UniProtKB-KW"/>
</dbReference>
<feature type="binding site" evidence="21">
    <location>
        <begin position="42"/>
        <end position="47"/>
    </location>
    <ligand>
        <name>ATP</name>
        <dbReference type="ChEBI" id="CHEBI:30616"/>
    </ligand>
</feature>
<dbReference type="PROSITE" id="PS00113">
    <property type="entry name" value="ADENYLATE_KINASE"/>
    <property type="match status" value="1"/>
</dbReference>
<dbReference type="GO" id="GO:0032259">
    <property type="term" value="P:methylation"/>
    <property type="evidence" value="ECO:0007669"/>
    <property type="project" value="UniProtKB-KW"/>
</dbReference>
<dbReference type="Pfam" id="PF02353">
    <property type="entry name" value="CMAS"/>
    <property type="match status" value="1"/>
</dbReference>
<evidence type="ECO:0000256" key="2">
    <source>
        <dbReference type="ARBA" id="ARBA00004760"/>
    </source>
</evidence>
<dbReference type="GO" id="GO:0016020">
    <property type="term" value="C:membrane"/>
    <property type="evidence" value="ECO:0007669"/>
    <property type="project" value="UniProtKB-SubCell"/>
</dbReference>
<dbReference type="InterPro" id="IPR000850">
    <property type="entry name" value="Adenylat/UMP-CMP_kin"/>
</dbReference>
<dbReference type="HAMAP" id="MF_03172">
    <property type="entry name" value="Adenylate_kinase_UMP_CMP_kin"/>
    <property type="match status" value="1"/>
</dbReference>
<evidence type="ECO:0000256" key="5">
    <source>
        <dbReference type="ARBA" id="ARBA00022490"/>
    </source>
</evidence>
<dbReference type="CDD" id="cd02440">
    <property type="entry name" value="AdoMet_MTases"/>
    <property type="match status" value="1"/>
</dbReference>
<feature type="binding site" evidence="21">
    <location>
        <position position="211"/>
    </location>
    <ligand>
        <name>ATP</name>
        <dbReference type="ChEBI" id="CHEBI:30616"/>
    </ligand>
</feature>
<reference evidence="24 25" key="1">
    <citation type="submission" date="2015-05" db="EMBL/GenBank/DDBJ databases">
        <title>Distinctive expansion of gene families associated with plant cell wall degradation and secondary metabolism in the genomes of grapevine trunk pathogens.</title>
        <authorList>
            <person name="Lawrence D.P."/>
            <person name="Travadon R."/>
            <person name="Rolshausen P.E."/>
            <person name="Baumgartner K."/>
        </authorList>
    </citation>
    <scope>NUCLEOTIDE SEQUENCE [LARGE SCALE GENOMIC DNA]</scope>
    <source>
        <strain evidence="24">UCRPC4</strain>
    </source>
</reference>
<feature type="binding site" evidence="21">
    <location>
        <position position="172"/>
    </location>
    <ligand>
        <name>a ribonucleoside 5'-phosphate</name>
        <dbReference type="ChEBI" id="CHEBI:58043"/>
    </ligand>
</feature>
<dbReference type="Proteomes" id="UP000053317">
    <property type="component" value="Unassembled WGS sequence"/>
</dbReference>
<comment type="pathway">
    <text evidence="3">Sphingolipid metabolism.</text>
</comment>
<feature type="binding site" evidence="21">
    <location>
        <position position="166"/>
    </location>
    <ligand>
        <name>ATP</name>
        <dbReference type="ChEBI" id="CHEBI:30616"/>
    </ligand>
</feature>
<dbReference type="SUPFAM" id="SSF52540">
    <property type="entry name" value="P-loop containing nucleoside triphosphate hydrolases"/>
    <property type="match status" value="1"/>
</dbReference>
<evidence type="ECO:0000256" key="10">
    <source>
        <dbReference type="ARBA" id="ARBA00022692"/>
    </source>
</evidence>
<evidence type="ECO:0000313" key="24">
    <source>
        <dbReference type="EMBL" id="KKY28086.1"/>
    </source>
</evidence>
<accession>A0A0G2F1C1</accession>
<evidence type="ECO:0000256" key="22">
    <source>
        <dbReference type="SAM" id="MobiDB-lite"/>
    </source>
</evidence>
<dbReference type="Gene3D" id="3.40.50.150">
    <property type="entry name" value="Vaccinia Virus protein VP39"/>
    <property type="match status" value="1"/>
</dbReference>
<keyword evidence="9" id="KW-0949">S-adenosyl-L-methionine</keyword>
<dbReference type="Gene3D" id="3.40.50.300">
    <property type="entry name" value="P-loop containing nucleotide triphosphate hydrolases"/>
    <property type="match status" value="1"/>
</dbReference>
<evidence type="ECO:0000256" key="15">
    <source>
        <dbReference type="ARBA" id="ARBA00022975"/>
    </source>
</evidence>
<keyword evidence="15 21" id="KW-0665">Pyrimidine biosynthesis</keyword>
<dbReference type="HAMAP" id="MF_00235">
    <property type="entry name" value="Adenylate_kinase_Adk"/>
    <property type="match status" value="1"/>
</dbReference>
<dbReference type="GO" id="GO:0033862">
    <property type="term" value="F:UMP kinase activity"/>
    <property type="evidence" value="ECO:0007669"/>
    <property type="project" value="RHEA"/>
</dbReference>
<comment type="domain">
    <text evidence="21">Consists of three domains, a large central CORE domain and two small peripheral domains, NMPbind and LID, which undergo movements during catalysis. The LID domain closes over the site of phosphoryl transfer upon ATP binding. Assembling and dissambling the active center during each catalytic cycle provides an effective means to prevent ATP hydrolysis.</text>
</comment>
<protein>
    <recommendedName>
        <fullName evidence="21">Uridylate kinase</fullName>
        <shortName evidence="21">UK</shortName>
        <ecNumber evidence="21">2.7.4.14</ecNumber>
    </recommendedName>
    <alternativeName>
        <fullName evidence="21">ATP:UMP phosphotransferase</fullName>
    </alternativeName>
    <alternativeName>
        <fullName evidence="21">Deoxycytidylate kinase</fullName>
        <shortName evidence="21">CK</shortName>
        <shortName evidence="21">dCMP kinase</shortName>
    </alternativeName>
    <alternativeName>
        <fullName evidence="21">Uridine monophosphate kinase</fullName>
        <shortName evidence="21">UMP kinase</shortName>
        <shortName evidence="21">UMPK</shortName>
    </alternativeName>
</protein>
<comment type="similarity">
    <text evidence="21">Belongs to the adenylate kinase family. UMP-CMP kinase subfamily.</text>
</comment>
<dbReference type="GO" id="GO:0005524">
    <property type="term" value="F:ATP binding"/>
    <property type="evidence" value="ECO:0007669"/>
    <property type="project" value="UniProtKB-KW"/>
</dbReference>
<keyword evidence="8 21" id="KW-0808">Transferase</keyword>
<comment type="cofactor">
    <cofactor evidence="21">
        <name>Mg(2+)</name>
        <dbReference type="ChEBI" id="CHEBI:18420"/>
    </cofactor>
    <text evidence="21">Binds 1 Mg(2+) ion per monomer.</text>
</comment>
<dbReference type="SUPFAM" id="SSF53335">
    <property type="entry name" value="S-adenosyl-L-methionine-dependent methyltransferases"/>
    <property type="match status" value="1"/>
</dbReference>
<dbReference type="EC" id="2.7.4.14" evidence="21"/>
<dbReference type="InterPro" id="IPR029063">
    <property type="entry name" value="SAM-dependent_MTases_sf"/>
</dbReference>
<keyword evidence="11 21" id="KW-0547">Nucleotide-binding</keyword>
<comment type="function">
    <text evidence="21">Catalyzes the phosphorylation of pyrimidine nucleoside monophosphates at the expense of ATP. Plays an important role in de novo pyrimidine nucleotide biosynthesis. Has preference for UMP and dUMP as phosphate acceptors, but can also use CMP, dCMP and AMP.</text>
</comment>
<evidence type="ECO:0000256" key="11">
    <source>
        <dbReference type="ARBA" id="ARBA00022741"/>
    </source>
</evidence>
<reference evidence="24 25" key="2">
    <citation type="submission" date="2015-05" db="EMBL/GenBank/DDBJ databases">
        <authorList>
            <person name="Morales-Cruz A."/>
            <person name="Amrine K.C."/>
            <person name="Cantu D."/>
        </authorList>
    </citation>
    <scope>NUCLEOTIDE SEQUENCE [LARGE SCALE GENOMIC DNA]</scope>
    <source>
        <strain evidence="24">UCRPC4</strain>
    </source>
</reference>
<comment type="similarity">
    <text evidence="4">Belongs to the CFA/CMAS family.</text>
</comment>
<evidence type="ECO:0000256" key="14">
    <source>
        <dbReference type="ARBA" id="ARBA00022919"/>
    </source>
</evidence>
<keyword evidence="16 23" id="KW-1133">Transmembrane helix</keyword>
<evidence type="ECO:0000256" key="21">
    <source>
        <dbReference type="HAMAP-Rule" id="MF_03172"/>
    </source>
</evidence>
<evidence type="ECO:0000256" key="17">
    <source>
        <dbReference type="ARBA" id="ARBA00023098"/>
    </source>
</evidence>
<evidence type="ECO:0000256" key="13">
    <source>
        <dbReference type="ARBA" id="ARBA00022840"/>
    </source>
</evidence>
<proteinExistence type="inferred from homology"/>
<comment type="pathway">
    <text evidence="2">Lipid metabolism; sphingolipid metabolism.</text>
</comment>
<dbReference type="Pfam" id="PF00406">
    <property type="entry name" value="ADK"/>
    <property type="match status" value="1"/>
</dbReference>
<keyword evidence="19 21" id="KW-0539">Nucleus</keyword>
<dbReference type="PRINTS" id="PR00094">
    <property type="entry name" value="ADENYLTKNASE"/>
</dbReference>
<feature type="region of interest" description="LID" evidence="21">
    <location>
        <begin position="165"/>
        <end position="175"/>
    </location>
</feature>
<dbReference type="NCBIfam" id="TIGR01359">
    <property type="entry name" value="UMP_CMP_kin_fam"/>
    <property type="match status" value="1"/>
</dbReference>
<evidence type="ECO:0000256" key="8">
    <source>
        <dbReference type="ARBA" id="ARBA00022679"/>
    </source>
</evidence>
<evidence type="ECO:0000256" key="9">
    <source>
        <dbReference type="ARBA" id="ARBA00022691"/>
    </source>
</evidence>
<evidence type="ECO:0000256" key="4">
    <source>
        <dbReference type="ARBA" id="ARBA00010815"/>
    </source>
</evidence>
<keyword evidence="12 21" id="KW-0418">Kinase</keyword>
<organism evidence="24 25">
    <name type="scientific">Phaeomoniella chlamydospora</name>
    <name type="common">Phaeoacremonium chlamydosporum</name>
    <dbReference type="NCBI Taxonomy" id="158046"/>
    <lineage>
        <taxon>Eukaryota</taxon>
        <taxon>Fungi</taxon>
        <taxon>Dikarya</taxon>
        <taxon>Ascomycota</taxon>
        <taxon>Pezizomycotina</taxon>
        <taxon>Eurotiomycetes</taxon>
        <taxon>Chaetothyriomycetidae</taxon>
        <taxon>Phaeomoniellales</taxon>
        <taxon>Phaeomoniellaceae</taxon>
        <taxon>Phaeomoniella</taxon>
    </lineage>
</organism>
<evidence type="ECO:0000256" key="20">
    <source>
        <dbReference type="ARBA" id="ARBA00048116"/>
    </source>
</evidence>
<evidence type="ECO:0000256" key="12">
    <source>
        <dbReference type="ARBA" id="ARBA00022777"/>
    </source>
</evidence>
<comment type="subcellular location">
    <subcellularLocation>
        <location evidence="21">Cytoplasm</location>
    </subcellularLocation>
    <subcellularLocation>
        <location evidence="21">Nucleus</location>
    </subcellularLocation>
    <subcellularLocation>
        <location evidence="1">Membrane</location>
        <topology evidence="1">Multi-pass membrane protein</topology>
    </subcellularLocation>
    <text evidence="21">Predominantly cytoplasmic.</text>
</comment>
<evidence type="ECO:0000256" key="23">
    <source>
        <dbReference type="SAM" id="Phobius"/>
    </source>
</evidence>
<evidence type="ECO:0000256" key="6">
    <source>
        <dbReference type="ARBA" id="ARBA00022516"/>
    </source>
</evidence>
<dbReference type="InterPro" id="IPR006266">
    <property type="entry name" value="UMP_CMP_kinase"/>
</dbReference>
<evidence type="ECO:0000256" key="18">
    <source>
        <dbReference type="ARBA" id="ARBA00023136"/>
    </source>
</evidence>
<feature type="binding site" evidence="21">
    <location>
        <begin position="128"/>
        <end position="131"/>
    </location>
    <ligand>
        <name>a ribonucleoside 5'-phosphate</name>
        <dbReference type="ChEBI" id="CHEBI:58043"/>
    </ligand>
</feature>
<keyword evidence="10 23" id="KW-0812">Transmembrane</keyword>
<feature type="transmembrane region" description="Helical" evidence="23">
    <location>
        <begin position="303"/>
        <end position="325"/>
    </location>
</feature>
<evidence type="ECO:0000256" key="19">
    <source>
        <dbReference type="ARBA" id="ARBA00023242"/>
    </source>
</evidence>
<feature type="binding site" evidence="21">
    <location>
        <begin position="90"/>
        <end position="92"/>
    </location>
    <ligand>
        <name>a ribonucleoside 5'-phosphate</name>
        <dbReference type="ChEBI" id="CHEBI:58043"/>
    </ligand>
</feature>
<feature type="region of interest" description="Disordered" evidence="22">
    <location>
        <begin position="1"/>
        <end position="25"/>
    </location>
</feature>
<keyword evidence="5 21" id="KW-0963">Cytoplasm</keyword>
<evidence type="ECO:0000256" key="1">
    <source>
        <dbReference type="ARBA" id="ARBA00004141"/>
    </source>
</evidence>
<keyword evidence="14" id="KW-0746">Sphingolipid metabolism</keyword>
<dbReference type="EMBL" id="LCWF01000016">
    <property type="protein sequence ID" value="KKY28086.1"/>
    <property type="molecule type" value="Genomic_DNA"/>
</dbReference>
<gene>
    <name evidence="24" type="ORF">UCRPC4_g00666</name>
</gene>
<evidence type="ECO:0000313" key="25">
    <source>
        <dbReference type="Proteomes" id="UP000053317"/>
    </source>
</evidence>
<keyword evidence="6" id="KW-0444">Lipid biosynthesis</keyword>
<dbReference type="InterPro" id="IPR052290">
    <property type="entry name" value="Sphingo_C9-MT"/>
</dbReference>
<keyword evidence="18 23" id="KW-0472">Membrane</keyword>
<dbReference type="AlphaFoldDB" id="A0A0G2F1C1"/>
<dbReference type="InterPro" id="IPR027417">
    <property type="entry name" value="P-loop_NTPase"/>
</dbReference>
<name>A0A0G2F1C1_PHACM</name>
<dbReference type="GO" id="GO:0005634">
    <property type="term" value="C:nucleus"/>
    <property type="evidence" value="ECO:0007669"/>
    <property type="project" value="UniProtKB-SubCell"/>
</dbReference>
<dbReference type="PANTHER" id="PTHR45197">
    <property type="entry name" value="SYNTHASE, PUTATIVE (AFU_ORTHOLOGUE AFUA_7G04190)-RELATED"/>
    <property type="match status" value="1"/>
</dbReference>
<feature type="binding site" evidence="21">
    <location>
        <position position="135"/>
    </location>
    <ligand>
        <name>a ribonucleoside 5'-phosphate</name>
        <dbReference type="ChEBI" id="CHEBI:58043"/>
    </ligand>
</feature>
<dbReference type="OrthoDB" id="412182at2759"/>
<dbReference type="GO" id="GO:0006207">
    <property type="term" value="P:'de novo' pyrimidine nucleobase biosynthetic process"/>
    <property type="evidence" value="ECO:0007669"/>
    <property type="project" value="InterPro"/>
</dbReference>
<dbReference type="CDD" id="cd01428">
    <property type="entry name" value="ADK"/>
    <property type="match status" value="1"/>
</dbReference>